<keyword evidence="2" id="KW-0238">DNA-binding</keyword>
<proteinExistence type="predicted"/>
<dbReference type="InterPro" id="IPR039422">
    <property type="entry name" value="MarR/SlyA-like"/>
</dbReference>
<dbReference type="GO" id="GO:0003700">
    <property type="term" value="F:DNA-binding transcription factor activity"/>
    <property type="evidence" value="ECO:0007669"/>
    <property type="project" value="InterPro"/>
</dbReference>
<dbReference type="SUPFAM" id="SSF46785">
    <property type="entry name" value="Winged helix' DNA-binding domain"/>
    <property type="match status" value="1"/>
</dbReference>
<accession>A0A2S9Q5N2</accession>
<evidence type="ECO:0000313" key="5">
    <source>
        <dbReference type="EMBL" id="PRH84594.1"/>
    </source>
</evidence>
<keyword evidence="3" id="KW-0804">Transcription</keyword>
<evidence type="ECO:0000256" key="3">
    <source>
        <dbReference type="ARBA" id="ARBA00023163"/>
    </source>
</evidence>
<dbReference type="InterPro" id="IPR023187">
    <property type="entry name" value="Tscrpt_reg_MarR-type_CS"/>
</dbReference>
<dbReference type="PANTHER" id="PTHR33164:SF104">
    <property type="entry name" value="TRANSCRIPTIONAL REGULATORY PROTEIN"/>
    <property type="match status" value="1"/>
</dbReference>
<dbReference type="InterPro" id="IPR000835">
    <property type="entry name" value="HTH_MarR-typ"/>
</dbReference>
<reference evidence="5 6" key="1">
    <citation type="submission" date="2018-02" db="EMBL/GenBank/DDBJ databases">
        <title>Whole genome sequencing of endophytic bacterium.</title>
        <authorList>
            <person name="Eedara R."/>
            <person name="Podile A.R."/>
        </authorList>
    </citation>
    <scope>NUCLEOTIDE SEQUENCE [LARGE SCALE GENOMIC DNA]</scope>
    <source>
        <strain evidence="5 6">RP1T</strain>
    </source>
</reference>
<feature type="domain" description="HTH marR-type" evidence="4">
    <location>
        <begin position="7"/>
        <end position="137"/>
    </location>
</feature>
<dbReference type="GO" id="GO:0003677">
    <property type="term" value="F:DNA binding"/>
    <property type="evidence" value="ECO:0007669"/>
    <property type="project" value="UniProtKB-KW"/>
</dbReference>
<gene>
    <name evidence="5" type="ORF">C5L14_25665</name>
</gene>
<dbReference type="SMART" id="SM00347">
    <property type="entry name" value="HTH_MARR"/>
    <property type="match status" value="1"/>
</dbReference>
<sequence>MDPERQQDPDYAALARFRHALRKFLVFSEAAAGAAGLTAQQHQALLAIAGLSQDGALSIGELAEILILRHHSVVELVDRLAKLGLVERMADPADGRRVLVRLTAAGRQRLQALSETHMKELAAIGPALSALLAAFRG</sequence>
<dbReference type="PANTHER" id="PTHR33164">
    <property type="entry name" value="TRANSCRIPTIONAL REGULATOR, MARR FAMILY"/>
    <property type="match status" value="1"/>
</dbReference>
<dbReference type="AlphaFoldDB" id="A0A2S9Q5N2"/>
<evidence type="ECO:0000256" key="2">
    <source>
        <dbReference type="ARBA" id="ARBA00023125"/>
    </source>
</evidence>
<dbReference type="Gene3D" id="1.10.10.10">
    <property type="entry name" value="Winged helix-like DNA-binding domain superfamily/Winged helix DNA-binding domain"/>
    <property type="match status" value="1"/>
</dbReference>
<dbReference type="Pfam" id="PF12802">
    <property type="entry name" value="MarR_2"/>
    <property type="match status" value="1"/>
</dbReference>
<evidence type="ECO:0000313" key="6">
    <source>
        <dbReference type="Proteomes" id="UP000237682"/>
    </source>
</evidence>
<dbReference type="InterPro" id="IPR036388">
    <property type="entry name" value="WH-like_DNA-bd_sf"/>
</dbReference>
<evidence type="ECO:0000259" key="4">
    <source>
        <dbReference type="PROSITE" id="PS50995"/>
    </source>
</evidence>
<organism evidence="5 6">
    <name type="scientific">Labrys okinawensis</name>
    <dbReference type="NCBI Taxonomy" id="346911"/>
    <lineage>
        <taxon>Bacteria</taxon>
        <taxon>Pseudomonadati</taxon>
        <taxon>Pseudomonadota</taxon>
        <taxon>Alphaproteobacteria</taxon>
        <taxon>Hyphomicrobiales</taxon>
        <taxon>Xanthobacteraceae</taxon>
        <taxon>Labrys</taxon>
    </lineage>
</organism>
<dbReference type="Proteomes" id="UP000237682">
    <property type="component" value="Unassembled WGS sequence"/>
</dbReference>
<protein>
    <submittedName>
        <fullName evidence="5">MarR family transcriptional regulator</fullName>
    </submittedName>
</protein>
<dbReference type="GO" id="GO:0006950">
    <property type="term" value="P:response to stress"/>
    <property type="evidence" value="ECO:0007669"/>
    <property type="project" value="TreeGrafter"/>
</dbReference>
<keyword evidence="6" id="KW-1185">Reference proteome</keyword>
<dbReference type="EMBL" id="PUEJ01000012">
    <property type="protein sequence ID" value="PRH84594.1"/>
    <property type="molecule type" value="Genomic_DNA"/>
</dbReference>
<dbReference type="InterPro" id="IPR036390">
    <property type="entry name" value="WH_DNA-bd_sf"/>
</dbReference>
<dbReference type="OrthoDB" id="9807800at2"/>
<dbReference type="RefSeq" id="WP_105864922.1">
    <property type="nucleotide sequence ID" value="NZ_PUEJ01000012.1"/>
</dbReference>
<evidence type="ECO:0000256" key="1">
    <source>
        <dbReference type="ARBA" id="ARBA00023015"/>
    </source>
</evidence>
<comment type="caution">
    <text evidence="5">The sequence shown here is derived from an EMBL/GenBank/DDBJ whole genome shotgun (WGS) entry which is preliminary data.</text>
</comment>
<keyword evidence="1" id="KW-0805">Transcription regulation</keyword>
<dbReference type="PROSITE" id="PS01117">
    <property type="entry name" value="HTH_MARR_1"/>
    <property type="match status" value="1"/>
</dbReference>
<dbReference type="PROSITE" id="PS50995">
    <property type="entry name" value="HTH_MARR_2"/>
    <property type="match status" value="1"/>
</dbReference>
<name>A0A2S9Q5N2_9HYPH</name>